<dbReference type="RefSeq" id="WP_007009343.1">
    <property type="nucleotide sequence ID" value="NZ_AJXZ01000038.1"/>
</dbReference>
<name>I5BV92_9HYPH</name>
<dbReference type="AlphaFoldDB" id="I5BV92"/>
<dbReference type="EMBL" id="AJXZ01000038">
    <property type="protein sequence ID" value="EIM73494.1"/>
    <property type="molecule type" value="Genomic_DNA"/>
</dbReference>
<gene>
    <name evidence="3" type="ORF">A33O_14936</name>
</gene>
<accession>I5BV92</accession>
<evidence type="ECO:0000256" key="1">
    <source>
        <dbReference type="SAM" id="Phobius"/>
    </source>
</evidence>
<feature type="domain" description="DUF1468" evidence="2">
    <location>
        <begin position="10"/>
        <end position="140"/>
    </location>
</feature>
<feature type="transmembrane region" description="Helical" evidence="1">
    <location>
        <begin position="117"/>
        <end position="139"/>
    </location>
</feature>
<comment type="caution">
    <text evidence="3">The sequence shown here is derived from an EMBL/GenBank/DDBJ whole genome shotgun (WGS) entry which is preliminary data.</text>
</comment>
<sequence length="142" mass="15379">MKTSENILLAMLAAFAVSISIWSFDLKYSDQYSFGPGFVPMNVGILLFLFCGIQALRNFRKESIEGENADPNCKGLSMGVLVIGGGIAAMSLGSILIPIFFVLLLLSWRVGSHPLPISLFVSVTTTATIYLIFSIWLGLPVS</sequence>
<feature type="transmembrane region" description="Helical" evidence="1">
    <location>
        <begin position="39"/>
        <end position="59"/>
    </location>
</feature>
<dbReference type="Pfam" id="PF07331">
    <property type="entry name" value="TctB"/>
    <property type="match status" value="1"/>
</dbReference>
<evidence type="ECO:0000313" key="4">
    <source>
        <dbReference type="Proteomes" id="UP000004622"/>
    </source>
</evidence>
<evidence type="ECO:0000313" key="3">
    <source>
        <dbReference type="EMBL" id="EIM73494.1"/>
    </source>
</evidence>
<reference evidence="3 4" key="1">
    <citation type="journal article" date="2012" name="J. Bacteriol.">
        <title>Genome Sequence of Nitratireductor aquibiodomus Strain RA22.</title>
        <authorList>
            <person name="Singh A."/>
            <person name="Jangir P.K."/>
            <person name="Kumari C."/>
            <person name="Sharma R."/>
        </authorList>
    </citation>
    <scope>NUCLEOTIDE SEQUENCE [LARGE SCALE GENOMIC DNA]</scope>
    <source>
        <strain evidence="3 4">RA22</strain>
    </source>
</reference>
<dbReference type="Proteomes" id="UP000004622">
    <property type="component" value="Unassembled WGS sequence"/>
</dbReference>
<keyword evidence="1" id="KW-1133">Transmembrane helix</keyword>
<dbReference type="OrthoDB" id="8449012at2"/>
<evidence type="ECO:0000259" key="2">
    <source>
        <dbReference type="Pfam" id="PF07331"/>
    </source>
</evidence>
<keyword evidence="1" id="KW-0472">Membrane</keyword>
<proteinExistence type="predicted"/>
<feature type="transmembrane region" description="Helical" evidence="1">
    <location>
        <begin position="80"/>
        <end position="105"/>
    </location>
</feature>
<dbReference type="InterPro" id="IPR009936">
    <property type="entry name" value="DUF1468"/>
</dbReference>
<organism evidence="3 4">
    <name type="scientific">Nitratireductor aquibiodomus RA22</name>
    <dbReference type="NCBI Taxonomy" id="1189611"/>
    <lineage>
        <taxon>Bacteria</taxon>
        <taxon>Pseudomonadati</taxon>
        <taxon>Pseudomonadota</taxon>
        <taxon>Alphaproteobacteria</taxon>
        <taxon>Hyphomicrobiales</taxon>
        <taxon>Phyllobacteriaceae</taxon>
        <taxon>Nitratireductor</taxon>
    </lineage>
</organism>
<protein>
    <recommendedName>
        <fullName evidence="2">DUF1468 domain-containing protein</fullName>
    </recommendedName>
</protein>
<keyword evidence="1" id="KW-0812">Transmembrane</keyword>